<name>A0A4P6Q7N3_9ACTN</name>
<sequence>MRTTAPAAGMRTRKGDPYLAGQHAGVFDLHDYVLSAVPDERMLADPEGRRLLTRLDPLLFAILYCGDLLRGPDGRITLADLHLALSRHGRRWLRKPGPRQERHAFVAPRESGKSSWVFKILPIWAAAHGHLQFIAAFSSSGAQAEKHVLGFRQQLDANPLLQEDYPALCRPARRRGGGTVSDSRMMLHTASGFSFTAGGLDSNILGLVDPLNRRPSLIVLDDVEPDEANYSPYQMDKRLTTLTDTVLPMNERAHVALVGTVVMAGSIVHQLVKTVTSTDDTPEWIDSERFRVHYYAPIVATPDGGERSIWPDKWPLDYLTSIRHTVSYRKNYENQPRPIDGTWWREEDIHVEPGLTRLRTIMTIDPAVTSKDSSDYTGFAVVSRTSGTDQHKRGQCLVHFATGRKIPHGEPMRAYVLALLESHPYVSEIVIETNQGGDLHEVALHDMPVPIRTTHTSAPKEVRFANLLQACQVSEVAFERILPEFEDQALAYPKVVNDDVIDAVTIGMEETVGRGQVTAVGGSWM</sequence>
<gene>
    <name evidence="1" type="ORF">EKD16_25335</name>
</gene>
<evidence type="ECO:0000313" key="2">
    <source>
        <dbReference type="Proteomes" id="UP000292235"/>
    </source>
</evidence>
<dbReference type="KEGG" id="strr:EKD16_25335"/>
<evidence type="ECO:0008006" key="3">
    <source>
        <dbReference type="Google" id="ProtNLM"/>
    </source>
</evidence>
<protein>
    <recommendedName>
        <fullName evidence="3">Terminase large subunit gp17-like C-terminal domain-containing protein</fullName>
    </recommendedName>
</protein>
<accession>A0A4P6Q7N3</accession>
<organism evidence="1 2">
    <name type="scientific">Streptomonospora litoralis</name>
    <dbReference type="NCBI Taxonomy" id="2498135"/>
    <lineage>
        <taxon>Bacteria</taxon>
        <taxon>Bacillati</taxon>
        <taxon>Actinomycetota</taxon>
        <taxon>Actinomycetes</taxon>
        <taxon>Streptosporangiales</taxon>
        <taxon>Nocardiopsidaceae</taxon>
        <taxon>Streptomonospora</taxon>
    </lineage>
</organism>
<evidence type="ECO:0000313" key="1">
    <source>
        <dbReference type="EMBL" id="QBI56808.1"/>
    </source>
</evidence>
<geneLocation type="plasmid" evidence="2">
    <name>phim2</name>
</geneLocation>
<keyword evidence="2" id="KW-1185">Reference proteome</keyword>
<proteinExistence type="predicted"/>
<keyword evidence="1" id="KW-0614">Plasmid</keyword>
<dbReference type="Proteomes" id="UP000292235">
    <property type="component" value="Plasmid phiM2"/>
</dbReference>
<reference evidence="1 2" key="1">
    <citation type="submission" date="2019-02" db="EMBL/GenBank/DDBJ databases">
        <authorList>
            <person name="Khodamoradi S."/>
            <person name="Hahnke R.L."/>
            <person name="Kaempfer P."/>
            <person name="Schumann P."/>
            <person name="Rohde M."/>
            <person name="Steinert M."/>
            <person name="Luzhetskyy A."/>
            <person name="Wink J."/>
            <person name="Ruckert C."/>
        </authorList>
    </citation>
    <scope>NUCLEOTIDE SEQUENCE [LARGE SCALE GENOMIC DNA]</scope>
    <source>
        <strain evidence="1 2">M2</strain>
        <plasmid evidence="2">phim2</plasmid>
    </source>
</reference>
<dbReference type="EMBL" id="CP036456">
    <property type="protein sequence ID" value="QBI56808.1"/>
    <property type="molecule type" value="Genomic_DNA"/>
</dbReference>
<dbReference type="AlphaFoldDB" id="A0A4P6Q7N3"/>